<evidence type="ECO:0000313" key="2">
    <source>
        <dbReference type="EMBL" id="OZC01569.1"/>
    </source>
</evidence>
<comment type="caution">
    <text evidence="2">The sequence shown here is derived from an EMBL/GenBank/DDBJ whole genome shotgun (WGS) entry which is preliminary data.</text>
</comment>
<gene>
    <name evidence="2" type="ORF">BSZ36_00350</name>
</gene>
<evidence type="ECO:0000313" key="3">
    <source>
        <dbReference type="Proteomes" id="UP000216446"/>
    </source>
</evidence>
<accession>A0A259TUX0</accession>
<dbReference type="EMBL" id="MQWB01000001">
    <property type="protein sequence ID" value="OZC01569.1"/>
    <property type="molecule type" value="Genomic_DNA"/>
</dbReference>
<feature type="region of interest" description="Disordered" evidence="1">
    <location>
        <begin position="43"/>
        <end position="68"/>
    </location>
</feature>
<evidence type="ECO:0000256" key="1">
    <source>
        <dbReference type="SAM" id="MobiDB-lite"/>
    </source>
</evidence>
<dbReference type="AlphaFoldDB" id="A0A259TUX0"/>
<proteinExistence type="predicted"/>
<feature type="compositionally biased region" description="Basic residues" evidence="1">
    <location>
        <begin position="45"/>
        <end position="68"/>
    </location>
</feature>
<name>A0A259TUX0_9BACT</name>
<organism evidence="2 3">
    <name type="scientific">Rubricoccus marinus</name>
    <dbReference type="NCBI Taxonomy" id="716817"/>
    <lineage>
        <taxon>Bacteria</taxon>
        <taxon>Pseudomonadati</taxon>
        <taxon>Rhodothermota</taxon>
        <taxon>Rhodothermia</taxon>
        <taxon>Rhodothermales</taxon>
        <taxon>Rubricoccaceae</taxon>
        <taxon>Rubricoccus</taxon>
    </lineage>
</organism>
<reference evidence="2 3" key="1">
    <citation type="submission" date="2016-11" db="EMBL/GenBank/DDBJ databases">
        <title>Study of marine rhodopsin-containing bacteria.</title>
        <authorList>
            <person name="Yoshizawa S."/>
            <person name="Kumagai Y."/>
            <person name="Kogure K."/>
        </authorList>
    </citation>
    <scope>NUCLEOTIDE SEQUENCE [LARGE SCALE GENOMIC DNA]</scope>
    <source>
        <strain evidence="2 3">SG-29</strain>
    </source>
</reference>
<dbReference type="Proteomes" id="UP000216446">
    <property type="component" value="Unassembled WGS sequence"/>
</dbReference>
<keyword evidence="3" id="KW-1185">Reference proteome</keyword>
<dbReference type="InParanoid" id="A0A259TUX0"/>
<sequence length="68" mass="7604">MTRFVFGSNRLRMGLLLVLLFAASLFVARAAVGVIGRAFAPDHHRGSHAHAAHTSHGEGHHHRRHHRR</sequence>
<protein>
    <submittedName>
        <fullName evidence="2">Uncharacterized protein</fullName>
    </submittedName>
</protein>